<proteinExistence type="predicted"/>
<dbReference type="InterPro" id="IPR038765">
    <property type="entry name" value="Papain-like_cys_pep_sf"/>
</dbReference>
<sequence>MIQGNHLYENIASNFQSVHHLSHEELPDFLQTNLGRVNTVVYTDMIYGVVGIHEYEANIGAVSLSDALRTGFQISDFLLCTFNDITVAVVFNHGRFFVFDSHSRNEYGIPSDFGSSVLLEFSNQNSLLQYLTNLYNFDEFNISPVVIYLENQSDQILRREGGPNPSCSFGNNAEVSKNSAVEKENEKQKSDLSEMYLNQVEEYKSLKRSIDSLTHINIDQFCDISSPNHTYSFNSKCKKKKYMSKRCIKNNKANDIDINEICLRNNNTNDFIITDSNGEIANIETVTTLNADSIINKSCKMSNKTKSKKSKSPYTLNEKHVAILNPGEIPKCFEGLTLMEKRLISKIHVFLTIIILPGGQYAEKGMAIDFPVNLQININTLPHKFANCNVITVSYGENKEIKPTHVVRKEKILACLKWLKANNKLYRNVTISFSEIDRLPSDDVLNMSCVDKFDEYGIINIDNDMPNLNLKDVISTQRHIKLPKINSAPVNAYDLKSGEESAFPYLFPSGPYDHIYMRKRSKAIIVRLPKLSISSDDYFYSLLMSFLPHRQENDILRNAKEQFNCARDAFVAKNKFMPLQNVHLITLTDEIENAVKYVQCSRIELSAMFNPATYEIDTFQQSSQEQLSDISLNTSYSFCTDVEFQNKNVTEINGFDTDEKELHELSIPTIPANTLKMLTIDKIKDMPEDAATVDTPTLKALVLDVSEIEVNKHTQKGKFFAILADNTGAITATIYNEKGHVKFIKGFGIVLRNFLLKQSYVGVTAKTEVTMCQPISVPDSIKEQAPHFPGKQVSPSSTKRLANEKELRFQEIRLKDQSAKVNCAIWESMVDTLEVEQCIKLSNCRVKLFQDEKKLSTTSSSECEVFIDDIVLNELSSDDEAIQRDEPAAMPDMASGNIYGIMEMDPYISCPKTSCNNKKMVTLREKDIELYFMFCNSCQSRYKTNSCNNYLRAVLLMNSNGNEKKITAFLPHIKKMYESRGIEFKGIDEFHDEYFTHRGKIQSVSSEIIKQNFKA</sequence>
<dbReference type="SUPFAM" id="SSF54001">
    <property type="entry name" value="Cysteine proteinases"/>
    <property type="match status" value="1"/>
</dbReference>
<dbReference type="Pfam" id="PF20209">
    <property type="entry name" value="DUF6570"/>
    <property type="match status" value="1"/>
</dbReference>
<evidence type="ECO:0000313" key="2">
    <source>
        <dbReference type="EMBL" id="KAJ8319638.1"/>
    </source>
</evidence>
<organism evidence="2 3">
    <name type="scientific">Tegillarca granosa</name>
    <name type="common">Malaysian cockle</name>
    <name type="synonym">Anadara granosa</name>
    <dbReference type="NCBI Taxonomy" id="220873"/>
    <lineage>
        <taxon>Eukaryota</taxon>
        <taxon>Metazoa</taxon>
        <taxon>Spiralia</taxon>
        <taxon>Lophotrochozoa</taxon>
        <taxon>Mollusca</taxon>
        <taxon>Bivalvia</taxon>
        <taxon>Autobranchia</taxon>
        <taxon>Pteriomorphia</taxon>
        <taxon>Arcoida</taxon>
        <taxon>Arcoidea</taxon>
        <taxon>Arcidae</taxon>
        <taxon>Tegillarca</taxon>
    </lineage>
</organism>
<dbReference type="Gene3D" id="2.40.50.140">
    <property type="entry name" value="Nucleic acid-binding proteins"/>
    <property type="match status" value="2"/>
</dbReference>
<dbReference type="Gene3D" id="3.90.70.120">
    <property type="match status" value="1"/>
</dbReference>
<evidence type="ECO:0000259" key="1">
    <source>
        <dbReference type="Pfam" id="PF20209"/>
    </source>
</evidence>
<dbReference type="InterPro" id="IPR046700">
    <property type="entry name" value="DUF6570"/>
</dbReference>
<dbReference type="Proteomes" id="UP001217089">
    <property type="component" value="Unassembled WGS sequence"/>
</dbReference>
<gene>
    <name evidence="2" type="ORF">KUTeg_002818</name>
</gene>
<reference evidence="2 3" key="1">
    <citation type="submission" date="2022-12" db="EMBL/GenBank/DDBJ databases">
        <title>Chromosome-level genome of Tegillarca granosa.</title>
        <authorList>
            <person name="Kim J."/>
        </authorList>
    </citation>
    <scope>NUCLEOTIDE SEQUENCE [LARGE SCALE GENOMIC DNA]</scope>
    <source>
        <strain evidence="2">Teg-2019</strain>
        <tissue evidence="2">Adductor muscle</tissue>
    </source>
</reference>
<feature type="domain" description="DUF6570" evidence="1">
    <location>
        <begin position="324"/>
        <end position="436"/>
    </location>
</feature>
<protein>
    <recommendedName>
        <fullName evidence="1">DUF6570 domain-containing protein</fullName>
    </recommendedName>
</protein>
<name>A0ABQ9FQU2_TEGGR</name>
<dbReference type="EMBL" id="JARBDR010000181">
    <property type="protein sequence ID" value="KAJ8319638.1"/>
    <property type="molecule type" value="Genomic_DNA"/>
</dbReference>
<keyword evidence="3" id="KW-1185">Reference proteome</keyword>
<evidence type="ECO:0000313" key="3">
    <source>
        <dbReference type="Proteomes" id="UP001217089"/>
    </source>
</evidence>
<dbReference type="SUPFAM" id="SSF50249">
    <property type="entry name" value="Nucleic acid-binding proteins"/>
    <property type="match status" value="1"/>
</dbReference>
<comment type="caution">
    <text evidence="2">The sequence shown here is derived from an EMBL/GenBank/DDBJ whole genome shotgun (WGS) entry which is preliminary data.</text>
</comment>
<dbReference type="InterPro" id="IPR012340">
    <property type="entry name" value="NA-bd_OB-fold"/>
</dbReference>
<accession>A0ABQ9FQU2</accession>